<evidence type="ECO:0000313" key="2">
    <source>
        <dbReference type="EMBL" id="KAH3661116.1"/>
    </source>
</evidence>
<dbReference type="SUPFAM" id="SSF48452">
    <property type="entry name" value="TPR-like"/>
    <property type="match status" value="1"/>
</dbReference>
<organism evidence="2 3">
    <name type="scientific">Ogataea polymorpha</name>
    <dbReference type="NCBI Taxonomy" id="460523"/>
    <lineage>
        <taxon>Eukaryota</taxon>
        <taxon>Fungi</taxon>
        <taxon>Dikarya</taxon>
        <taxon>Ascomycota</taxon>
        <taxon>Saccharomycotina</taxon>
        <taxon>Pichiomycetes</taxon>
        <taxon>Pichiales</taxon>
        <taxon>Pichiaceae</taxon>
        <taxon>Ogataea</taxon>
    </lineage>
</organism>
<dbReference type="GO" id="GO:0006515">
    <property type="term" value="P:protein quality control for misfolded or incompletely synthesized proteins"/>
    <property type="evidence" value="ECO:0007669"/>
    <property type="project" value="TreeGrafter"/>
</dbReference>
<dbReference type="Proteomes" id="UP000788993">
    <property type="component" value="Unassembled WGS sequence"/>
</dbReference>
<comment type="caution">
    <text evidence="2">The sequence shown here is derived from an EMBL/GenBank/DDBJ whole genome shotgun (WGS) entry which is preliminary data.</text>
</comment>
<evidence type="ECO:0008006" key="4">
    <source>
        <dbReference type="Google" id="ProtNLM"/>
    </source>
</evidence>
<dbReference type="EMBL" id="JAEUBD010001468">
    <property type="protein sequence ID" value="KAH3661116.1"/>
    <property type="molecule type" value="Genomic_DNA"/>
</dbReference>
<gene>
    <name evidence="2" type="ORF">OGATHE_005449</name>
</gene>
<sequence length="520" mass="58891">MLKTTRPCGWRRACKFPTLNAFQTLRSISQQDISKTPSLNQFQDPNKPPPQSVVPPSFKPPNVPPPPLASKPRSNMNLILTICAMAGLIYLGIKVYEDYEDTTYSNEFGKVLSEALVAENEGDFAKALKLYRRCLVTCDKEMTSELDQHYTGAVLKVAEMFEKLEDFDHALAVYKTLSEFMVSEIGRPDSNLSKKKFDMLLQQSMVAAMRYANLLRPEERYKVKKLLLDNIVLAQRRLAEHYPPFLVLLYDQMNRSIVDFLTAADPRVPKLPNELRSIVKEGLVAQLAPQPGPDMAKLPKEIKLLITAGDAWLPFVKELVSLRDQFADICISEGSLDEASFYLRTNLLLMQSSIDEPGKLTLTLTKMGVILYLMSEEYEKHAKLLENTDQIAIIDQLSTLGFKPKPNSPQGKFGNVLNKIKETSYKESEASFQQVLELTGMIRSASFGTDTQLPEFVTVGMHLAEMISSTGLAMHMLREKKYAESKKHFLRARVLALKYDVDDYLKDIDFHLEELNSKMP</sequence>
<dbReference type="InterPro" id="IPR040201">
    <property type="entry name" value="Mrg3-like"/>
</dbReference>
<dbReference type="GO" id="GO:0031942">
    <property type="term" value="C:i-AAA complex"/>
    <property type="evidence" value="ECO:0007669"/>
    <property type="project" value="TreeGrafter"/>
</dbReference>
<dbReference type="PANTHER" id="PTHR28142:SF1">
    <property type="entry name" value="MITOCHONDRIAL INNER MEMBRANE I-AAA PROTEASE SUPERCOMPLEX SUBUNIT MGR3-RELATED"/>
    <property type="match status" value="1"/>
</dbReference>
<dbReference type="PANTHER" id="PTHR28142">
    <property type="entry name" value="MITOCHONDRIAL INNER MEMBRANE I-AAA PROTEASE SUPERCOMPLEX SUBUNIT MGR3-RELATED"/>
    <property type="match status" value="1"/>
</dbReference>
<name>A0A9P8T0Z0_9ASCO</name>
<feature type="region of interest" description="Disordered" evidence="1">
    <location>
        <begin position="36"/>
        <end position="70"/>
    </location>
</feature>
<keyword evidence="3" id="KW-1185">Reference proteome</keyword>
<feature type="compositionally biased region" description="Pro residues" evidence="1">
    <location>
        <begin position="46"/>
        <end position="69"/>
    </location>
</feature>
<proteinExistence type="predicted"/>
<dbReference type="GO" id="GO:0051787">
    <property type="term" value="F:misfolded protein binding"/>
    <property type="evidence" value="ECO:0007669"/>
    <property type="project" value="TreeGrafter"/>
</dbReference>
<protein>
    <recommendedName>
        <fullName evidence="4">Mitochondrial inner membrane i-AAA protease supercomplex subunit MGR3</fullName>
    </recommendedName>
</protein>
<accession>A0A9P8T0Z0</accession>
<reference evidence="2" key="2">
    <citation type="submission" date="2021-01" db="EMBL/GenBank/DDBJ databases">
        <authorList>
            <person name="Schikora-Tamarit M.A."/>
        </authorList>
    </citation>
    <scope>NUCLEOTIDE SEQUENCE</scope>
    <source>
        <strain evidence="2">NCAIM Y.01608</strain>
    </source>
</reference>
<evidence type="ECO:0000313" key="3">
    <source>
        <dbReference type="Proteomes" id="UP000788993"/>
    </source>
</evidence>
<dbReference type="InterPro" id="IPR011990">
    <property type="entry name" value="TPR-like_helical_dom_sf"/>
</dbReference>
<evidence type="ECO:0000256" key="1">
    <source>
        <dbReference type="SAM" id="MobiDB-lite"/>
    </source>
</evidence>
<dbReference type="AlphaFoldDB" id="A0A9P8T0Z0"/>
<reference evidence="2" key="1">
    <citation type="journal article" date="2021" name="Open Biol.">
        <title>Shared evolutionary footprints suggest mitochondrial oxidative damage underlies multiple complex I losses in fungi.</title>
        <authorList>
            <person name="Schikora-Tamarit M.A."/>
            <person name="Marcet-Houben M."/>
            <person name="Nosek J."/>
            <person name="Gabaldon T."/>
        </authorList>
    </citation>
    <scope>NUCLEOTIDE SEQUENCE</scope>
    <source>
        <strain evidence="2">NCAIM Y.01608</strain>
    </source>
</reference>